<evidence type="ECO:0000313" key="1">
    <source>
        <dbReference type="EMBL" id="PPJ63178.1"/>
    </source>
</evidence>
<dbReference type="EMBL" id="PGEM01000078">
    <property type="protein sequence ID" value="PPJ63178.1"/>
    <property type="molecule type" value="Genomic_DNA"/>
</dbReference>
<name>A0A2S6CTS1_9CYAN</name>
<proteinExistence type="predicted"/>
<comment type="caution">
    <text evidence="1">The sequence shown here is derived from an EMBL/GenBank/DDBJ whole genome shotgun (WGS) entry which is preliminary data.</text>
</comment>
<dbReference type="AlphaFoldDB" id="A0A2S6CTS1"/>
<evidence type="ECO:0000313" key="2">
    <source>
        <dbReference type="Proteomes" id="UP000239589"/>
    </source>
</evidence>
<gene>
    <name evidence="1" type="ORF">CUN59_11575</name>
</gene>
<dbReference type="Proteomes" id="UP000239589">
    <property type="component" value="Unassembled WGS sequence"/>
</dbReference>
<organism evidence="1 2">
    <name type="scientific">Cuspidothrix issatschenkoi CHARLIE-1</name>
    <dbReference type="NCBI Taxonomy" id="2052836"/>
    <lineage>
        <taxon>Bacteria</taxon>
        <taxon>Bacillati</taxon>
        <taxon>Cyanobacteriota</taxon>
        <taxon>Cyanophyceae</taxon>
        <taxon>Nostocales</taxon>
        <taxon>Aphanizomenonaceae</taxon>
        <taxon>Cuspidothrix</taxon>
    </lineage>
</organism>
<protein>
    <submittedName>
        <fullName evidence="1">Uncharacterized protein</fullName>
    </submittedName>
</protein>
<keyword evidence="2" id="KW-1185">Reference proteome</keyword>
<accession>A0A2S6CTS1</accession>
<reference evidence="1 2" key="1">
    <citation type="submission" date="2018-02" db="EMBL/GenBank/DDBJ databases">
        <title>Discovery of a pederin family compound in a non-symbiotic bloom-forming cyanobacterium.</title>
        <authorList>
            <person name="Kust A."/>
            <person name="Mares J."/>
            <person name="Jokela J."/>
            <person name="Urajova P."/>
            <person name="Hajek J."/>
            <person name="Saurav K."/>
            <person name="Voracova K."/>
            <person name="Fewer D.P."/>
            <person name="Haapaniemi E."/>
            <person name="Permi P."/>
            <person name="Rehakova K."/>
            <person name="Sivonen K."/>
            <person name="Hrouzek P."/>
        </authorList>
    </citation>
    <scope>NUCLEOTIDE SEQUENCE [LARGE SCALE GENOMIC DNA]</scope>
    <source>
        <strain evidence="1 2">CHARLIE-1</strain>
    </source>
</reference>
<sequence length="59" mass="6977">MIVIKGIHFIPVMMVRFSQEFKLIKFYIDIPPFCGFNNDEFMAVKTEKIPHGIFKNLWG</sequence>